<proteinExistence type="predicted"/>
<dbReference type="Proteomes" id="UP000232145">
    <property type="component" value="Unassembled WGS sequence"/>
</dbReference>
<dbReference type="AlphaFoldDB" id="A0A2N0AK82"/>
<sequence>MLGENLKADPNPKVDSNHSNVSNSDKKDKTKKITESKSKHKPNRSLHLKNQKGYWQPMELVWDESSGAVAPEFRFAKQYQLVTQKKKIILSRRVVEKGKLIVNDSNEISPHIYQKWMNSLFQLEINHLPMEEIPKEQLTGVSYNYVSFLFGGAKSKFYYQLEDRKNPDWKQKNSIIQIIERMKP</sequence>
<evidence type="ECO:0000256" key="1">
    <source>
        <dbReference type="SAM" id="MobiDB-lite"/>
    </source>
</evidence>
<keyword evidence="3" id="KW-1185">Reference proteome</keyword>
<reference evidence="2 3" key="1">
    <citation type="submission" date="2017-07" db="EMBL/GenBank/DDBJ databases">
        <title>Leptospira spp. isolated from tropical soils.</title>
        <authorList>
            <person name="Thibeaux R."/>
            <person name="Iraola G."/>
            <person name="Ferres I."/>
            <person name="Bierque E."/>
            <person name="Girault D."/>
            <person name="Soupe-Gilbert M.-E."/>
            <person name="Picardeau M."/>
            <person name="Goarant C."/>
        </authorList>
    </citation>
    <scope>NUCLEOTIDE SEQUENCE [LARGE SCALE GENOMIC DNA]</scope>
    <source>
        <strain evidence="2 3">FH2-B-A1</strain>
    </source>
</reference>
<dbReference type="OrthoDB" id="332397at2"/>
<dbReference type="EMBL" id="NPDX01000002">
    <property type="protein sequence ID" value="PJZ84684.1"/>
    <property type="molecule type" value="Genomic_DNA"/>
</dbReference>
<feature type="compositionally biased region" description="Basic and acidic residues" evidence="1">
    <location>
        <begin position="24"/>
        <end position="37"/>
    </location>
</feature>
<name>A0A2N0AK82_9LEPT</name>
<evidence type="ECO:0000313" key="3">
    <source>
        <dbReference type="Proteomes" id="UP000232145"/>
    </source>
</evidence>
<feature type="region of interest" description="Disordered" evidence="1">
    <location>
        <begin position="1"/>
        <end position="46"/>
    </location>
</feature>
<feature type="compositionally biased region" description="Basic and acidic residues" evidence="1">
    <location>
        <begin position="1"/>
        <end position="16"/>
    </location>
</feature>
<accession>A0A2N0AK82</accession>
<gene>
    <name evidence="2" type="ORF">CH364_10855</name>
</gene>
<evidence type="ECO:0000313" key="2">
    <source>
        <dbReference type="EMBL" id="PJZ84684.1"/>
    </source>
</evidence>
<organism evidence="2 3">
    <name type="scientific">Leptospira harrisiae</name>
    <dbReference type="NCBI Taxonomy" id="2023189"/>
    <lineage>
        <taxon>Bacteria</taxon>
        <taxon>Pseudomonadati</taxon>
        <taxon>Spirochaetota</taxon>
        <taxon>Spirochaetia</taxon>
        <taxon>Leptospirales</taxon>
        <taxon>Leptospiraceae</taxon>
        <taxon>Leptospira</taxon>
    </lineage>
</organism>
<comment type="caution">
    <text evidence="2">The sequence shown here is derived from an EMBL/GenBank/DDBJ whole genome shotgun (WGS) entry which is preliminary data.</text>
</comment>
<protein>
    <submittedName>
        <fullName evidence="2">Permease</fullName>
    </submittedName>
</protein>